<evidence type="ECO:0000313" key="3">
    <source>
        <dbReference type="EMBL" id="KAF5322198.1"/>
    </source>
</evidence>
<dbReference type="AlphaFoldDB" id="A0A8H5F3S2"/>
<evidence type="ECO:0000259" key="2">
    <source>
        <dbReference type="Pfam" id="PF01926"/>
    </source>
</evidence>
<name>A0A8H5F3S2_9AGAR</name>
<gene>
    <name evidence="3" type="ORF">D9619_000405</name>
</gene>
<proteinExistence type="predicted"/>
<feature type="domain" description="G" evidence="2">
    <location>
        <begin position="55"/>
        <end position="127"/>
    </location>
</feature>
<dbReference type="GO" id="GO:0005525">
    <property type="term" value="F:GTP binding"/>
    <property type="evidence" value="ECO:0007669"/>
    <property type="project" value="InterPro"/>
</dbReference>
<dbReference type="SUPFAM" id="SSF52540">
    <property type="entry name" value="P-loop containing nucleoside triphosphate hydrolases"/>
    <property type="match status" value="1"/>
</dbReference>
<feature type="compositionally biased region" description="Basic residues" evidence="1">
    <location>
        <begin position="314"/>
        <end position="331"/>
    </location>
</feature>
<dbReference type="Pfam" id="PF01926">
    <property type="entry name" value="MMR_HSR1"/>
    <property type="match status" value="1"/>
</dbReference>
<evidence type="ECO:0000313" key="4">
    <source>
        <dbReference type="Proteomes" id="UP000567179"/>
    </source>
</evidence>
<feature type="region of interest" description="Disordered" evidence="1">
    <location>
        <begin position="281"/>
        <end position="331"/>
    </location>
</feature>
<dbReference type="Proteomes" id="UP000567179">
    <property type="component" value="Unassembled WGS sequence"/>
</dbReference>
<dbReference type="CDD" id="cd00882">
    <property type="entry name" value="Ras_like_GTPase"/>
    <property type="match status" value="1"/>
</dbReference>
<evidence type="ECO:0000256" key="1">
    <source>
        <dbReference type="SAM" id="MobiDB-lite"/>
    </source>
</evidence>
<sequence length="331" mass="36906">MSSRFGTTPSKNHSTSSLRQWNMVVQADLHGYDQGAINQASNDDAVQIHRGDIVIAILGPSGSGKSEFINTVAGCHVAPTGADLNSCTDAVRAYKCKHPVDDRYVILVDTPGLDDSDRTDFAVLDAVTKWLHETYLQKILLSGVLQLHNITEKRMRGPQLRGLATLSELCGPEAKANLVMLTTFWDLVDVEVAATREAELIEKFFRKDFLTEGASVHRLQPKTRDCAWDVIDLFKIGARLTPKPLRVQVEMGDKNKQFYQTSVFQYLLQYWTSIVDSMWGHGQPSTPSPMQEKARTQKEKLVGAIPKDPPARLGGKHTWYRLKSSKKNPAS</sequence>
<reference evidence="3 4" key="1">
    <citation type="journal article" date="2020" name="ISME J.">
        <title>Uncovering the hidden diversity of litter-decomposition mechanisms in mushroom-forming fungi.</title>
        <authorList>
            <person name="Floudas D."/>
            <person name="Bentzer J."/>
            <person name="Ahren D."/>
            <person name="Johansson T."/>
            <person name="Persson P."/>
            <person name="Tunlid A."/>
        </authorList>
    </citation>
    <scope>NUCLEOTIDE SEQUENCE [LARGE SCALE GENOMIC DNA]</scope>
    <source>
        <strain evidence="3 4">CBS 101986</strain>
    </source>
</reference>
<dbReference type="OrthoDB" id="2614383at2759"/>
<accession>A0A8H5F3S2</accession>
<dbReference type="EMBL" id="JAACJJ010000028">
    <property type="protein sequence ID" value="KAF5322198.1"/>
    <property type="molecule type" value="Genomic_DNA"/>
</dbReference>
<dbReference type="InterPro" id="IPR027417">
    <property type="entry name" value="P-loop_NTPase"/>
</dbReference>
<protein>
    <recommendedName>
        <fullName evidence="2">G domain-containing protein</fullName>
    </recommendedName>
</protein>
<dbReference type="InterPro" id="IPR006073">
    <property type="entry name" value="GTP-bd"/>
</dbReference>
<organism evidence="3 4">
    <name type="scientific">Psilocybe cf. subviscida</name>
    <dbReference type="NCBI Taxonomy" id="2480587"/>
    <lineage>
        <taxon>Eukaryota</taxon>
        <taxon>Fungi</taxon>
        <taxon>Dikarya</taxon>
        <taxon>Basidiomycota</taxon>
        <taxon>Agaricomycotina</taxon>
        <taxon>Agaricomycetes</taxon>
        <taxon>Agaricomycetidae</taxon>
        <taxon>Agaricales</taxon>
        <taxon>Agaricineae</taxon>
        <taxon>Strophariaceae</taxon>
        <taxon>Psilocybe</taxon>
    </lineage>
</organism>
<keyword evidence="4" id="KW-1185">Reference proteome</keyword>
<dbReference type="Gene3D" id="3.40.50.300">
    <property type="entry name" value="P-loop containing nucleotide triphosphate hydrolases"/>
    <property type="match status" value="1"/>
</dbReference>
<comment type="caution">
    <text evidence="3">The sequence shown here is derived from an EMBL/GenBank/DDBJ whole genome shotgun (WGS) entry which is preliminary data.</text>
</comment>
<feature type="compositionally biased region" description="Basic and acidic residues" evidence="1">
    <location>
        <begin position="292"/>
        <end position="301"/>
    </location>
</feature>